<comment type="subcellular location">
    <subcellularLocation>
        <location evidence="3">Cytoplasm</location>
    </subcellularLocation>
</comment>
<protein>
    <recommendedName>
        <fullName evidence="3">Acyl carrier protein</fullName>
        <shortName evidence="3">ACP</shortName>
    </recommendedName>
</protein>
<evidence type="ECO:0000256" key="3">
    <source>
        <dbReference type="HAMAP-Rule" id="MF_01217"/>
    </source>
</evidence>
<keyword evidence="3" id="KW-0443">Lipid metabolism</keyword>
<comment type="pathway">
    <text evidence="3">Lipid metabolism; fatty acid biosynthesis.</text>
</comment>
<comment type="similarity">
    <text evidence="3">Belongs to the acyl carrier protein (ACP) family.</text>
</comment>
<proteinExistence type="inferred from homology"/>
<dbReference type="PROSITE" id="PS50075">
    <property type="entry name" value="CARRIER"/>
    <property type="match status" value="1"/>
</dbReference>
<gene>
    <name evidence="3" type="primary">acpP</name>
    <name evidence="5" type="ORF">CEE60_08405</name>
</gene>
<dbReference type="Gene3D" id="1.10.1200.10">
    <property type="entry name" value="ACP-like"/>
    <property type="match status" value="1"/>
</dbReference>
<dbReference type="GO" id="GO:0000035">
    <property type="term" value="F:acyl binding"/>
    <property type="evidence" value="ECO:0007669"/>
    <property type="project" value="TreeGrafter"/>
</dbReference>
<accession>A0A246HLX7</accession>
<dbReference type="Proteomes" id="UP000198157">
    <property type="component" value="Unassembled WGS sequence"/>
</dbReference>
<keyword evidence="3" id="KW-0275">Fatty acid biosynthesis</keyword>
<dbReference type="SUPFAM" id="SSF47336">
    <property type="entry name" value="ACP-like"/>
    <property type="match status" value="1"/>
</dbReference>
<dbReference type="InterPro" id="IPR009081">
    <property type="entry name" value="PP-bd_ACP"/>
</dbReference>
<sequence>MTKNELFERIVKILKDSFEIEPSRITPAARLYDDLDIDSIDAVDLIVQLKPLLGRNLQPEAFKQVRTVQDIVDVVHGLLPGQAAA</sequence>
<comment type="PTM">
    <text evidence="3">4'-phosphopantetheine is transferred from CoA to a specific serine of apo-ACP by AcpS. This modification is essential for activity because fatty acids are bound in thioester linkage to the sulfhydryl of the prosthetic group.</text>
</comment>
<keyword evidence="3" id="KW-0276">Fatty acid metabolism</keyword>
<reference evidence="5 6" key="1">
    <citation type="submission" date="2017-06" db="EMBL/GenBank/DDBJ databases">
        <authorList>
            <person name="Kim H.J."/>
            <person name="Triplett B.A."/>
        </authorList>
    </citation>
    <scope>NUCLEOTIDE SEQUENCE [LARGE SCALE GENOMIC DNA]</scope>
    <source>
        <strain evidence="5 6">13146</strain>
    </source>
</reference>
<dbReference type="HAMAP" id="MF_01217">
    <property type="entry name" value="Acyl_carrier"/>
    <property type="match status" value="1"/>
</dbReference>
<dbReference type="InterPro" id="IPR036736">
    <property type="entry name" value="ACP-like_sf"/>
</dbReference>
<organism evidence="5 6">
    <name type="scientific">Stenotrophomonas maltophilia</name>
    <name type="common">Pseudomonas maltophilia</name>
    <name type="synonym">Xanthomonas maltophilia</name>
    <dbReference type="NCBI Taxonomy" id="40324"/>
    <lineage>
        <taxon>Bacteria</taxon>
        <taxon>Pseudomonadati</taxon>
        <taxon>Pseudomonadota</taxon>
        <taxon>Gammaproteobacteria</taxon>
        <taxon>Lysobacterales</taxon>
        <taxon>Lysobacteraceae</taxon>
        <taxon>Stenotrophomonas</taxon>
        <taxon>Stenotrophomonas maltophilia group</taxon>
    </lineage>
</organism>
<dbReference type="InterPro" id="IPR003231">
    <property type="entry name" value="ACP"/>
</dbReference>
<evidence type="ECO:0000256" key="1">
    <source>
        <dbReference type="ARBA" id="ARBA00022450"/>
    </source>
</evidence>
<dbReference type="EMBL" id="NIVS01000020">
    <property type="protein sequence ID" value="OWQ53700.1"/>
    <property type="molecule type" value="Genomic_DNA"/>
</dbReference>
<dbReference type="PANTHER" id="PTHR20863:SF69">
    <property type="entry name" value="ACYL CARRIER PROTEIN"/>
    <property type="match status" value="1"/>
</dbReference>
<feature type="domain" description="Carrier" evidence="4">
    <location>
        <begin position="4"/>
        <end position="79"/>
    </location>
</feature>
<evidence type="ECO:0000313" key="5">
    <source>
        <dbReference type="EMBL" id="OWQ53700.1"/>
    </source>
</evidence>
<keyword evidence="3" id="KW-0963">Cytoplasm</keyword>
<comment type="function">
    <text evidence="3">Carrier of the growing fatty acid chain in fatty acid biosynthesis.</text>
</comment>
<keyword evidence="2 3" id="KW-0597">Phosphoprotein</keyword>
<evidence type="ECO:0000313" key="6">
    <source>
        <dbReference type="Proteomes" id="UP000198157"/>
    </source>
</evidence>
<dbReference type="GO" id="GO:0016020">
    <property type="term" value="C:membrane"/>
    <property type="evidence" value="ECO:0007669"/>
    <property type="project" value="GOC"/>
</dbReference>
<dbReference type="GO" id="GO:0005829">
    <property type="term" value="C:cytosol"/>
    <property type="evidence" value="ECO:0007669"/>
    <property type="project" value="TreeGrafter"/>
</dbReference>
<name>A0A246HLX7_STEMA</name>
<evidence type="ECO:0000256" key="2">
    <source>
        <dbReference type="ARBA" id="ARBA00022553"/>
    </source>
</evidence>
<dbReference type="PANTHER" id="PTHR20863">
    <property type="entry name" value="ACYL CARRIER PROTEIN"/>
    <property type="match status" value="1"/>
</dbReference>
<feature type="modified residue" description="O-(pantetheine 4'-phosphoryl)serine" evidence="3">
    <location>
        <position position="39"/>
    </location>
</feature>
<keyword evidence="3" id="KW-0444">Lipid biosynthesis</keyword>
<evidence type="ECO:0000259" key="4">
    <source>
        <dbReference type="PROSITE" id="PS50075"/>
    </source>
</evidence>
<dbReference type="AlphaFoldDB" id="A0A246HLX7"/>
<comment type="caution">
    <text evidence="5">The sequence shown here is derived from an EMBL/GenBank/DDBJ whole genome shotgun (WGS) entry which is preliminary data.</text>
</comment>
<dbReference type="NCBIfam" id="NF003757">
    <property type="entry name" value="PRK05350.1"/>
    <property type="match status" value="1"/>
</dbReference>
<dbReference type="OrthoDB" id="3392378at2"/>
<dbReference type="GO" id="GO:0009245">
    <property type="term" value="P:lipid A biosynthetic process"/>
    <property type="evidence" value="ECO:0007669"/>
    <property type="project" value="TreeGrafter"/>
</dbReference>
<keyword evidence="1 3" id="KW-0596">Phosphopantetheine</keyword>
<dbReference type="Pfam" id="PF00550">
    <property type="entry name" value="PP-binding"/>
    <property type="match status" value="1"/>
</dbReference>
<dbReference type="UniPathway" id="UPA00094"/>
<dbReference type="GO" id="GO:0000036">
    <property type="term" value="F:acyl carrier activity"/>
    <property type="evidence" value="ECO:0007669"/>
    <property type="project" value="UniProtKB-UniRule"/>
</dbReference>